<dbReference type="Proteomes" id="UP000289152">
    <property type="component" value="Unassembled WGS sequence"/>
</dbReference>
<dbReference type="EMBL" id="SDIL01000007">
    <property type="protein sequence ID" value="RXK41586.1"/>
    <property type="molecule type" value="Genomic_DNA"/>
</dbReference>
<keyword evidence="2" id="KW-0472">Membrane</keyword>
<keyword evidence="2" id="KW-1133">Transmembrane helix</keyword>
<keyword evidence="1" id="KW-0175">Coiled coil</keyword>
<evidence type="ECO:0000313" key="3">
    <source>
        <dbReference type="EMBL" id="RXK41586.1"/>
    </source>
</evidence>
<accession>A0A4Q1BU62</accession>
<keyword evidence="4" id="KW-1185">Reference proteome</keyword>
<proteinExistence type="predicted"/>
<gene>
    <name evidence="3" type="ORF">M231_01085</name>
</gene>
<name>A0A4Q1BU62_TREME</name>
<keyword evidence="2" id="KW-0812">Transmembrane</keyword>
<evidence type="ECO:0000313" key="4">
    <source>
        <dbReference type="Proteomes" id="UP000289152"/>
    </source>
</evidence>
<evidence type="ECO:0000256" key="2">
    <source>
        <dbReference type="SAM" id="Phobius"/>
    </source>
</evidence>
<feature type="coiled-coil region" evidence="1">
    <location>
        <begin position="151"/>
        <end position="178"/>
    </location>
</feature>
<dbReference type="VEuPathDB" id="FungiDB:TREMEDRAFT_67496"/>
<dbReference type="AlphaFoldDB" id="A0A4Q1BU62"/>
<feature type="transmembrane region" description="Helical" evidence="2">
    <location>
        <begin position="55"/>
        <end position="73"/>
    </location>
</feature>
<sequence length="358" mass="38700">MFRPAALRLAARRTPNLIAPSFPARPLVKNRVTRSQIRSYADQTSSGGGSGNNQMYIVLGAIIALGAGGYWYLKPMRDVASMAHGTMKSAQEQAGKFSDTAGGMAKAYLPPGAFALYSSLASQPGGINGFLSSLKDKDLKGVIEEVKKVGGDDLKRIVEKVEKRVKDAEGKVEKIDWQSLAKELKEEIPKDKQQYVDMLIGRLPSKESIEQYVTKAKELGEQKLKEVETSASKVLAQVEKARKEGKGQADAFIAGLKQAAPADVDDLISKLKDVAKSAGLPADTAEVWLKAKAEDGKINAEQLGKQFEDQLRDAANAIPGEPKEVITQVEKLSPSIAKLLSQALQQVGIVDEQGNRKK</sequence>
<organism evidence="3 4">
    <name type="scientific">Tremella mesenterica</name>
    <name type="common">Jelly fungus</name>
    <dbReference type="NCBI Taxonomy" id="5217"/>
    <lineage>
        <taxon>Eukaryota</taxon>
        <taxon>Fungi</taxon>
        <taxon>Dikarya</taxon>
        <taxon>Basidiomycota</taxon>
        <taxon>Agaricomycotina</taxon>
        <taxon>Tremellomycetes</taxon>
        <taxon>Tremellales</taxon>
        <taxon>Tremellaceae</taxon>
        <taxon>Tremella</taxon>
    </lineage>
</organism>
<comment type="caution">
    <text evidence="3">The sequence shown here is derived from an EMBL/GenBank/DDBJ whole genome shotgun (WGS) entry which is preliminary data.</text>
</comment>
<dbReference type="OrthoDB" id="2562097at2759"/>
<dbReference type="InParanoid" id="A0A4Q1BU62"/>
<protein>
    <submittedName>
        <fullName evidence="3">Uncharacterized protein</fullName>
    </submittedName>
</protein>
<reference evidence="3 4" key="1">
    <citation type="submission" date="2016-06" db="EMBL/GenBank/DDBJ databases">
        <title>Evolution of pathogenesis and genome organization in the Tremellales.</title>
        <authorList>
            <person name="Cuomo C."/>
            <person name="Litvintseva A."/>
            <person name="Heitman J."/>
            <person name="Chen Y."/>
            <person name="Sun S."/>
            <person name="Springer D."/>
            <person name="Dromer F."/>
            <person name="Young S."/>
            <person name="Zeng Q."/>
            <person name="Chapman S."/>
            <person name="Gujja S."/>
            <person name="Saif S."/>
            <person name="Birren B."/>
        </authorList>
    </citation>
    <scope>NUCLEOTIDE SEQUENCE [LARGE SCALE GENOMIC DNA]</scope>
    <source>
        <strain evidence="3 4">ATCC 28783</strain>
    </source>
</reference>
<evidence type="ECO:0000256" key="1">
    <source>
        <dbReference type="SAM" id="Coils"/>
    </source>
</evidence>